<dbReference type="EMBL" id="JACEIK010001996">
    <property type="protein sequence ID" value="MCD7473602.1"/>
    <property type="molecule type" value="Genomic_DNA"/>
</dbReference>
<organism evidence="2 3">
    <name type="scientific">Datura stramonium</name>
    <name type="common">Jimsonweed</name>
    <name type="synonym">Common thornapple</name>
    <dbReference type="NCBI Taxonomy" id="4076"/>
    <lineage>
        <taxon>Eukaryota</taxon>
        <taxon>Viridiplantae</taxon>
        <taxon>Streptophyta</taxon>
        <taxon>Embryophyta</taxon>
        <taxon>Tracheophyta</taxon>
        <taxon>Spermatophyta</taxon>
        <taxon>Magnoliopsida</taxon>
        <taxon>eudicotyledons</taxon>
        <taxon>Gunneridae</taxon>
        <taxon>Pentapetalae</taxon>
        <taxon>asterids</taxon>
        <taxon>lamiids</taxon>
        <taxon>Solanales</taxon>
        <taxon>Solanaceae</taxon>
        <taxon>Solanoideae</taxon>
        <taxon>Datureae</taxon>
        <taxon>Datura</taxon>
    </lineage>
</organism>
<evidence type="ECO:0000313" key="2">
    <source>
        <dbReference type="EMBL" id="MCD7473602.1"/>
    </source>
</evidence>
<evidence type="ECO:0000256" key="1">
    <source>
        <dbReference type="SAM" id="Phobius"/>
    </source>
</evidence>
<accession>A0ABS8TQ22</accession>
<gene>
    <name evidence="2" type="ORF">HAX54_015548</name>
</gene>
<keyword evidence="1" id="KW-1133">Transmembrane helix</keyword>
<keyword evidence="1" id="KW-0812">Transmembrane</keyword>
<protein>
    <submittedName>
        <fullName evidence="2">Uncharacterized protein</fullName>
    </submittedName>
</protein>
<feature type="non-terminal residue" evidence="2">
    <location>
        <position position="1"/>
    </location>
</feature>
<proteinExistence type="predicted"/>
<keyword evidence="3" id="KW-1185">Reference proteome</keyword>
<evidence type="ECO:0000313" key="3">
    <source>
        <dbReference type="Proteomes" id="UP000823775"/>
    </source>
</evidence>
<sequence>GERVASSSHGSKEKEELVKRSFEDVRMVPAVQEQLGSVRSWSKKERVWLVYALMSGIIPINVGVIIKNASRVKVKKGKNFG</sequence>
<keyword evidence="1" id="KW-0472">Membrane</keyword>
<comment type="caution">
    <text evidence="2">The sequence shown here is derived from an EMBL/GenBank/DDBJ whole genome shotgun (WGS) entry which is preliminary data.</text>
</comment>
<feature type="transmembrane region" description="Helical" evidence="1">
    <location>
        <begin position="48"/>
        <end position="66"/>
    </location>
</feature>
<dbReference type="Proteomes" id="UP000823775">
    <property type="component" value="Unassembled WGS sequence"/>
</dbReference>
<name>A0ABS8TQ22_DATST</name>
<reference evidence="2 3" key="1">
    <citation type="journal article" date="2021" name="BMC Genomics">
        <title>Datura genome reveals duplications of psychoactive alkaloid biosynthetic genes and high mutation rate following tissue culture.</title>
        <authorList>
            <person name="Rajewski A."/>
            <person name="Carter-House D."/>
            <person name="Stajich J."/>
            <person name="Litt A."/>
        </authorList>
    </citation>
    <scope>NUCLEOTIDE SEQUENCE [LARGE SCALE GENOMIC DNA]</scope>
    <source>
        <strain evidence="2">AR-01</strain>
    </source>
</reference>
<feature type="non-terminal residue" evidence="2">
    <location>
        <position position="81"/>
    </location>
</feature>